<feature type="domain" description="Methyltransferase" evidence="1">
    <location>
        <begin position="20"/>
        <end position="110"/>
    </location>
</feature>
<reference evidence="2 3" key="1">
    <citation type="submission" date="2015-04" db="EMBL/GenBank/DDBJ databases">
        <title>Complete genome sequence of Sulfurovum lithotrophicum ATCC BAA-797T.</title>
        <authorList>
            <person name="Ahn J."/>
            <person name="Park G."/>
            <person name="Jeon W."/>
            <person name="Jang Y."/>
            <person name="Jang M."/>
            <person name="Lee H."/>
            <person name="Lee H."/>
        </authorList>
    </citation>
    <scope>NUCLEOTIDE SEQUENCE [LARGE SCALE GENOMIC DNA]</scope>
    <source>
        <strain evidence="3">ATCC BAA-797 / 42BKT</strain>
    </source>
</reference>
<dbReference type="EMBL" id="CP011308">
    <property type="protein sequence ID" value="AKF25956.1"/>
    <property type="molecule type" value="Genomic_DNA"/>
</dbReference>
<accession>A0A7U4RRN1</accession>
<evidence type="ECO:0000259" key="1">
    <source>
        <dbReference type="Pfam" id="PF13649"/>
    </source>
</evidence>
<dbReference type="PANTHER" id="PTHR42912">
    <property type="entry name" value="METHYLTRANSFERASE"/>
    <property type="match status" value="1"/>
</dbReference>
<evidence type="ECO:0000313" key="2">
    <source>
        <dbReference type="EMBL" id="AKF25956.1"/>
    </source>
</evidence>
<dbReference type="InterPro" id="IPR041698">
    <property type="entry name" value="Methyltransf_25"/>
</dbReference>
<protein>
    <recommendedName>
        <fullName evidence="1">Methyltransferase domain-containing protein</fullName>
    </recommendedName>
</protein>
<dbReference type="Gene3D" id="3.40.50.150">
    <property type="entry name" value="Vaccinia Virus protein VP39"/>
    <property type="match status" value="1"/>
</dbReference>
<reference evidence="3" key="2">
    <citation type="journal article" date="2017" name="Stand. Genomic Sci.">
        <title>Complete genome sequence of the sulfur-oxidizing chemolithoautotrophic Sulfurovum lithotrophicum 42BKTT.</title>
        <authorList>
            <person name="Jeon W."/>
            <person name="Priscilla L."/>
            <person name="Park G."/>
            <person name="Lee H."/>
            <person name="Lee N."/>
            <person name="Lee D."/>
            <person name="Kwon H."/>
            <person name="Ahn I."/>
            <person name="Lee C."/>
            <person name="Lee H."/>
            <person name="Ahn J."/>
        </authorList>
    </citation>
    <scope>NUCLEOTIDE SEQUENCE [LARGE SCALE GENOMIC DNA]</scope>
    <source>
        <strain evidence="3">ATCC BAA-797 / 42BKT</strain>
    </source>
</reference>
<dbReference type="AlphaFoldDB" id="A0A7U4RRN1"/>
<dbReference type="InterPro" id="IPR050508">
    <property type="entry name" value="Methyltransf_Superfamily"/>
</dbReference>
<dbReference type="CDD" id="cd02440">
    <property type="entry name" value="AdoMet_MTases"/>
    <property type="match status" value="1"/>
</dbReference>
<organism evidence="2 3">
    <name type="scientific">Sulfurovum lithotrophicum</name>
    <dbReference type="NCBI Taxonomy" id="206403"/>
    <lineage>
        <taxon>Bacteria</taxon>
        <taxon>Pseudomonadati</taxon>
        <taxon>Campylobacterota</taxon>
        <taxon>Epsilonproteobacteria</taxon>
        <taxon>Campylobacterales</taxon>
        <taxon>Sulfurovaceae</taxon>
        <taxon>Sulfurovum</taxon>
    </lineage>
</organism>
<keyword evidence="3" id="KW-1185">Reference proteome</keyword>
<dbReference type="SUPFAM" id="SSF53335">
    <property type="entry name" value="S-adenosyl-L-methionine-dependent methyltransferases"/>
    <property type="match status" value="1"/>
</dbReference>
<gene>
    <name evidence="2" type="ORF">YH65_04385</name>
</gene>
<dbReference type="KEGG" id="slh:YH65_04385"/>
<dbReference type="Pfam" id="PF13649">
    <property type="entry name" value="Methyltransf_25"/>
    <property type="match status" value="1"/>
</dbReference>
<dbReference type="GO" id="GO:0008168">
    <property type="term" value="F:methyltransferase activity"/>
    <property type="evidence" value="ECO:0007669"/>
    <property type="project" value="TreeGrafter"/>
</dbReference>
<sequence>MKPIRRSVLSLVKKYKYTYILDVCCGTGDQLKLLGKHGFYGEGIDLSAAMLEVAGTGEHKANCIQQDATQMHYEDAKFDLAMTAFALHEKDHTSARKIVEEMVRVTKEGGDILIVDYELSEKTSLFSKWMIYFIEWIAGGEHYRNFKSYIRKGGLPELLSGIELREIERYYFGRHGIVLVLYRKKVCCCTPYA</sequence>
<proteinExistence type="predicted"/>
<dbReference type="InterPro" id="IPR029063">
    <property type="entry name" value="SAM-dependent_MTases_sf"/>
</dbReference>
<dbReference type="Proteomes" id="UP000034444">
    <property type="component" value="Chromosome"/>
</dbReference>
<evidence type="ECO:0000313" key="3">
    <source>
        <dbReference type="Proteomes" id="UP000034444"/>
    </source>
</evidence>
<name>A0A7U4RRN1_9BACT</name>